<accession>A0ACC5R1V2</accession>
<proteinExistence type="predicted"/>
<reference evidence="1" key="1">
    <citation type="submission" date="2021-01" db="EMBL/GenBank/DDBJ databases">
        <authorList>
            <person name="Sun Q."/>
        </authorList>
    </citation>
    <scope>NUCLEOTIDE SEQUENCE</scope>
    <source>
        <strain evidence="1">YIM B02566</strain>
    </source>
</reference>
<organism evidence="1 2">
    <name type="scientific">Taklimakanibacter albus</name>
    <dbReference type="NCBI Taxonomy" id="2800327"/>
    <lineage>
        <taxon>Bacteria</taxon>
        <taxon>Pseudomonadati</taxon>
        <taxon>Pseudomonadota</taxon>
        <taxon>Alphaproteobacteria</taxon>
        <taxon>Hyphomicrobiales</taxon>
        <taxon>Aestuariivirgaceae</taxon>
        <taxon>Taklimakanibacter</taxon>
    </lineage>
</organism>
<name>A0ACC5R1V2_9HYPH</name>
<sequence>MPVIIENVQSPAEAPARSWSKAMLRGFLRRCPACGAGSVFSGFIKVRDKCSRCGEELHHQRADDAPPYFTITIVAHIIIPLLLIVERLWQPDYLVHAAIWIPATLILTLVLMPAVKGAVIGLQWALRMHGFGGREEE</sequence>
<keyword evidence="2" id="KW-1185">Reference proteome</keyword>
<dbReference type="EMBL" id="JAENHL010000006">
    <property type="protein sequence ID" value="MBK1866451.1"/>
    <property type="molecule type" value="Genomic_DNA"/>
</dbReference>
<gene>
    <name evidence="1" type="ORF">JHL16_08820</name>
</gene>
<comment type="caution">
    <text evidence="1">The sequence shown here is derived from an EMBL/GenBank/DDBJ whole genome shotgun (WGS) entry which is preliminary data.</text>
</comment>
<dbReference type="Proteomes" id="UP000616151">
    <property type="component" value="Unassembled WGS sequence"/>
</dbReference>
<evidence type="ECO:0000313" key="2">
    <source>
        <dbReference type="Proteomes" id="UP000616151"/>
    </source>
</evidence>
<protein>
    <submittedName>
        <fullName evidence="1">DUF983 domain-containing protein</fullName>
    </submittedName>
</protein>
<evidence type="ECO:0000313" key="1">
    <source>
        <dbReference type="EMBL" id="MBK1866451.1"/>
    </source>
</evidence>